<dbReference type="EC" id="2.7.9.1" evidence="3"/>
<feature type="domain" description="PEP-utilising enzyme mobile" evidence="1">
    <location>
        <begin position="375"/>
        <end position="444"/>
    </location>
</feature>
<keyword evidence="3" id="KW-0808">Transferase</keyword>
<dbReference type="Gene3D" id="3.30.470.20">
    <property type="entry name" value="ATP-grasp fold, B domain"/>
    <property type="match status" value="1"/>
</dbReference>
<dbReference type="Pfam" id="PF00391">
    <property type="entry name" value="PEP-utilizers"/>
    <property type="match status" value="1"/>
</dbReference>
<dbReference type="RefSeq" id="WP_168515824.1">
    <property type="nucleotide sequence ID" value="NZ_JAAXLS010000008.1"/>
</dbReference>
<evidence type="ECO:0000259" key="2">
    <source>
        <dbReference type="Pfam" id="PF01326"/>
    </source>
</evidence>
<dbReference type="Gene3D" id="3.30.1490.20">
    <property type="entry name" value="ATP-grasp fold, A domain"/>
    <property type="match status" value="1"/>
</dbReference>
<dbReference type="InterPro" id="IPR008279">
    <property type="entry name" value="PEP-util_enz_mobile_dom"/>
</dbReference>
<organism evidence="3 4">
    <name type="scientific">Amycolatopsis acididurans</name>
    <dbReference type="NCBI Taxonomy" id="2724524"/>
    <lineage>
        <taxon>Bacteria</taxon>
        <taxon>Bacillati</taxon>
        <taxon>Actinomycetota</taxon>
        <taxon>Actinomycetes</taxon>
        <taxon>Pseudonocardiales</taxon>
        <taxon>Pseudonocardiaceae</taxon>
        <taxon>Amycolatopsis</taxon>
    </lineage>
</organism>
<dbReference type="SUPFAM" id="SSF52009">
    <property type="entry name" value="Phosphohistidine domain"/>
    <property type="match status" value="1"/>
</dbReference>
<dbReference type="Gene3D" id="3.50.30.10">
    <property type="entry name" value="Phosphohistidine domain"/>
    <property type="match status" value="1"/>
</dbReference>
<dbReference type="EMBL" id="JAAXLS010000008">
    <property type="protein sequence ID" value="NKQ54186.1"/>
    <property type="molecule type" value="Genomic_DNA"/>
</dbReference>
<keyword evidence="4" id="KW-1185">Reference proteome</keyword>
<dbReference type="PANTHER" id="PTHR22931:SF9">
    <property type="entry name" value="PYRUVATE, PHOSPHATE DIKINASE 1, CHLOROPLASTIC"/>
    <property type="match status" value="1"/>
</dbReference>
<evidence type="ECO:0000259" key="1">
    <source>
        <dbReference type="Pfam" id="PF00391"/>
    </source>
</evidence>
<dbReference type="Pfam" id="PF01326">
    <property type="entry name" value="PPDK_N"/>
    <property type="match status" value="1"/>
</dbReference>
<dbReference type="GO" id="GO:0050242">
    <property type="term" value="F:pyruvate, phosphate dikinase activity"/>
    <property type="evidence" value="ECO:0007669"/>
    <property type="project" value="UniProtKB-EC"/>
</dbReference>
<sequence>MTSLTAPRILTLDGTTGQSRDVLGGKAWSIEHMRALGIPVPPAFVLTTEVCQAYYTDGEQLPEDVWQAVPTAMDGLERTTGRRFGSAAKPLLVSVRSGAAISMPGMMDTVLNLGMTDAVERALAEQSGDAGYAADTRRRFAEQFEKVVGDAPPDNPWEQLRLATIAVLRSWQSRRAVAYRRDRGIPEEGGTAVTVQAMVFGNLGDCSGTGVLFTRDPLTGSAEPYGEWLPRGQGEDVVSGRANALPLEDLAVAMPGVHADLLAAARRLEQAGQDVQDIEFTVENGTLWLLQTRTAKRSPEAALRHAVQLRQEGLIDLDEALRRIAPEHVEALLRPHLSPDRGSPIASGKPACPGVASGIVVLDAEEAETRAEAGENVILARPTTDPDDVAAMSLAKAVLTELGGSTSHAAVVCREMGVPCVVGCGTGTLAGLAGRTITVDASAGNVYRGEIAVGAGSERDDPELAALSSWLRHDTSSDTRLPDLLRRARECQ</sequence>
<dbReference type="PANTHER" id="PTHR22931">
    <property type="entry name" value="PHOSPHOENOLPYRUVATE DIKINASE-RELATED"/>
    <property type="match status" value="1"/>
</dbReference>
<dbReference type="SUPFAM" id="SSF56059">
    <property type="entry name" value="Glutathione synthetase ATP-binding domain-like"/>
    <property type="match status" value="1"/>
</dbReference>
<proteinExistence type="predicted"/>
<dbReference type="NCBIfam" id="NF004531">
    <property type="entry name" value="PRK05878.1"/>
    <property type="match status" value="1"/>
</dbReference>
<feature type="domain" description="Pyruvate phosphate dikinase AMP/ATP-binding" evidence="2">
    <location>
        <begin position="59"/>
        <end position="243"/>
    </location>
</feature>
<accession>A0ABX1J333</accession>
<name>A0ABX1J333_9PSEU</name>
<reference evidence="3 4" key="1">
    <citation type="submission" date="2020-04" db="EMBL/GenBank/DDBJ databases">
        <title>Novel species.</title>
        <authorList>
            <person name="Teo W.F.A."/>
            <person name="Lipun K."/>
            <person name="Srisuk N."/>
            <person name="Duangmal K."/>
        </authorList>
    </citation>
    <scope>NUCLEOTIDE SEQUENCE [LARGE SCALE GENOMIC DNA]</scope>
    <source>
        <strain evidence="3 4">K13G38</strain>
    </source>
</reference>
<evidence type="ECO:0000313" key="4">
    <source>
        <dbReference type="Proteomes" id="UP000715441"/>
    </source>
</evidence>
<dbReference type="InterPro" id="IPR013815">
    <property type="entry name" value="ATP_grasp_subdomain_1"/>
</dbReference>
<protein>
    <submittedName>
        <fullName evidence="3">Pyruvate, phosphate dikinase</fullName>
        <ecNumber evidence="3">2.7.9.1</ecNumber>
    </submittedName>
</protein>
<dbReference type="InterPro" id="IPR002192">
    <property type="entry name" value="PPDK_AMP/ATP-bd"/>
</dbReference>
<keyword evidence="3" id="KW-0670">Pyruvate</keyword>
<dbReference type="InterPro" id="IPR010121">
    <property type="entry name" value="Pyruvate_phosphate_dikinase"/>
</dbReference>
<evidence type="ECO:0000313" key="3">
    <source>
        <dbReference type="EMBL" id="NKQ54186.1"/>
    </source>
</evidence>
<dbReference type="Gene3D" id="1.10.189.10">
    <property type="entry name" value="Pyruvate Phosphate Dikinase, domain 2"/>
    <property type="match status" value="1"/>
</dbReference>
<dbReference type="InterPro" id="IPR036637">
    <property type="entry name" value="Phosphohistidine_dom_sf"/>
</dbReference>
<gene>
    <name evidence="3" type="ORF">HFP15_14960</name>
</gene>
<comment type="caution">
    <text evidence="3">The sequence shown here is derived from an EMBL/GenBank/DDBJ whole genome shotgun (WGS) entry which is preliminary data.</text>
</comment>
<dbReference type="Proteomes" id="UP000715441">
    <property type="component" value="Unassembled WGS sequence"/>
</dbReference>